<dbReference type="AlphaFoldDB" id="V7CMJ7"/>
<dbReference type="eggNOG" id="ENOG502S2RE">
    <property type="taxonomic scope" value="Eukaryota"/>
</dbReference>
<keyword evidence="3" id="KW-1185">Reference proteome</keyword>
<dbReference type="PANTHER" id="PTHR35274:SF2">
    <property type="entry name" value="E6-LIKE PROTEIN"/>
    <property type="match status" value="1"/>
</dbReference>
<name>V7CMJ7_PHAVU</name>
<feature type="compositionally biased region" description="Polar residues" evidence="1">
    <location>
        <begin position="193"/>
        <end position="203"/>
    </location>
</feature>
<feature type="region of interest" description="Disordered" evidence="1">
    <location>
        <begin position="302"/>
        <end position="362"/>
    </location>
</feature>
<dbReference type="Proteomes" id="UP000000226">
    <property type="component" value="Chromosome 2"/>
</dbReference>
<dbReference type="PANTHER" id="PTHR35274">
    <property type="entry name" value="E6-LIKE PROTEIN"/>
    <property type="match status" value="1"/>
</dbReference>
<proteinExistence type="predicted"/>
<gene>
    <name evidence="2" type="ORF">PHAVU_002G232100g</name>
</gene>
<organism evidence="2 3">
    <name type="scientific">Phaseolus vulgaris</name>
    <name type="common">Kidney bean</name>
    <name type="synonym">French bean</name>
    <dbReference type="NCBI Taxonomy" id="3885"/>
    <lineage>
        <taxon>Eukaryota</taxon>
        <taxon>Viridiplantae</taxon>
        <taxon>Streptophyta</taxon>
        <taxon>Embryophyta</taxon>
        <taxon>Tracheophyta</taxon>
        <taxon>Spermatophyta</taxon>
        <taxon>Magnoliopsida</taxon>
        <taxon>eudicotyledons</taxon>
        <taxon>Gunneridae</taxon>
        <taxon>Pentapetalae</taxon>
        <taxon>rosids</taxon>
        <taxon>fabids</taxon>
        <taxon>Fabales</taxon>
        <taxon>Fabaceae</taxon>
        <taxon>Papilionoideae</taxon>
        <taxon>50 kb inversion clade</taxon>
        <taxon>NPAAA clade</taxon>
        <taxon>indigoferoid/millettioid clade</taxon>
        <taxon>Phaseoleae</taxon>
        <taxon>Phaseolus</taxon>
    </lineage>
</organism>
<dbReference type="EMBL" id="CM002289">
    <property type="protein sequence ID" value="ESW31359.1"/>
    <property type="molecule type" value="Genomic_DNA"/>
</dbReference>
<dbReference type="InterPro" id="IPR040290">
    <property type="entry name" value="Prot_E6-like"/>
</dbReference>
<feature type="region of interest" description="Disordered" evidence="1">
    <location>
        <begin position="101"/>
        <end position="246"/>
    </location>
</feature>
<feature type="compositionally biased region" description="Polar residues" evidence="1">
    <location>
        <begin position="303"/>
        <end position="321"/>
    </location>
</feature>
<evidence type="ECO:0000256" key="1">
    <source>
        <dbReference type="SAM" id="MobiDB-lite"/>
    </source>
</evidence>
<feature type="compositionally biased region" description="Acidic residues" evidence="1">
    <location>
        <begin position="352"/>
        <end position="362"/>
    </location>
</feature>
<evidence type="ECO:0008006" key="4">
    <source>
        <dbReference type="Google" id="ProtNLM"/>
    </source>
</evidence>
<dbReference type="OMA" id="ANERYYY"/>
<protein>
    <recommendedName>
        <fullName evidence="4">Protein E6</fullName>
    </recommendedName>
</protein>
<feature type="compositionally biased region" description="Basic and acidic residues" evidence="1">
    <location>
        <begin position="205"/>
        <end position="220"/>
    </location>
</feature>
<evidence type="ECO:0000313" key="3">
    <source>
        <dbReference type="Proteomes" id="UP000000226"/>
    </source>
</evidence>
<feature type="compositionally biased region" description="Low complexity" evidence="1">
    <location>
        <begin position="101"/>
        <end position="121"/>
    </location>
</feature>
<accession>V7CMJ7</accession>
<feature type="compositionally biased region" description="Low complexity" evidence="1">
    <location>
        <begin position="128"/>
        <end position="139"/>
    </location>
</feature>
<dbReference type="Gramene" id="ESW31359">
    <property type="protein sequence ID" value="ESW31359"/>
    <property type="gene ID" value="PHAVU_002G232100g"/>
</dbReference>
<feature type="compositionally biased region" description="Low complexity" evidence="1">
    <location>
        <begin position="230"/>
        <end position="239"/>
    </location>
</feature>
<feature type="compositionally biased region" description="Low complexity" evidence="1">
    <location>
        <begin position="162"/>
        <end position="172"/>
    </location>
</feature>
<feature type="compositionally biased region" description="Low complexity" evidence="1">
    <location>
        <begin position="322"/>
        <end position="341"/>
    </location>
</feature>
<reference evidence="3" key="1">
    <citation type="journal article" date="2014" name="Nat. Genet.">
        <title>A reference genome for common bean and genome-wide analysis of dual domestications.</title>
        <authorList>
            <person name="Schmutz J."/>
            <person name="McClean P.E."/>
            <person name="Mamidi S."/>
            <person name="Wu G.A."/>
            <person name="Cannon S.B."/>
            <person name="Grimwood J."/>
            <person name="Jenkins J."/>
            <person name="Shu S."/>
            <person name="Song Q."/>
            <person name="Chavarro C."/>
            <person name="Torres-Torres M."/>
            <person name="Geffroy V."/>
            <person name="Moghaddam S.M."/>
            <person name="Gao D."/>
            <person name="Abernathy B."/>
            <person name="Barry K."/>
            <person name="Blair M."/>
            <person name="Brick M.A."/>
            <person name="Chovatia M."/>
            <person name="Gepts P."/>
            <person name="Goodstein D.M."/>
            <person name="Gonzales M."/>
            <person name="Hellsten U."/>
            <person name="Hyten D.L."/>
            <person name="Jia G."/>
            <person name="Kelly J.D."/>
            <person name="Kudrna D."/>
            <person name="Lee R."/>
            <person name="Richard M.M."/>
            <person name="Miklas P.N."/>
            <person name="Osorno J.M."/>
            <person name="Rodrigues J."/>
            <person name="Thareau V."/>
            <person name="Urrea C.A."/>
            <person name="Wang M."/>
            <person name="Yu Y."/>
            <person name="Zhang M."/>
            <person name="Wing R.A."/>
            <person name="Cregan P.B."/>
            <person name="Rokhsar D.S."/>
            <person name="Jackson S.A."/>
        </authorList>
    </citation>
    <scope>NUCLEOTIDE SEQUENCE [LARGE SCALE GENOMIC DNA]</scope>
    <source>
        <strain evidence="3">cv. G19833</strain>
    </source>
</reference>
<dbReference type="OrthoDB" id="1306371at2759"/>
<sequence>MKLGQPKLLISFSLSHSPMAPISKLIPFLFLTTLLFSLQLHARESQFFSKVTPLNNLKQTEITNNEASLNKPEQQQPVFLPQTENSYGLYGHETGLHPPSTTTTNAAPYTTPTTFQPYKTTTTEEDNNNNNFHSFNSKDAFGKQNDFSDTKFTEGGYSSKENQNNNYFYNNNDAFGKQNELSDSKYSEGGYNSKENQNNNYYYNSKDDFGKQNELSDTKYAEGGYKSMENQNNNDNAANERYYSNNNDNAANERYYYNSNKDNANNRYYKTKAVNNNYNSERQGLSDTRFVEGGKYFYDVNSEKYNNPTQYGGSSRGVSSENWSNNRGYFGNNNVNSYENKNSMEGYQNQEQFEDDQEDFEP</sequence>
<evidence type="ECO:0000313" key="2">
    <source>
        <dbReference type="EMBL" id="ESW31359.1"/>
    </source>
</evidence>